<dbReference type="Pfam" id="PF07697">
    <property type="entry name" value="7TMR-HDED"/>
    <property type="match status" value="1"/>
</dbReference>
<dbReference type="PROSITE" id="PS51831">
    <property type="entry name" value="HD"/>
    <property type="match status" value="1"/>
</dbReference>
<feature type="transmembrane region" description="Helical" evidence="2">
    <location>
        <begin position="444"/>
        <end position="465"/>
    </location>
</feature>
<dbReference type="Proteomes" id="UP001290861">
    <property type="component" value="Unassembled WGS sequence"/>
</dbReference>
<keyword evidence="2" id="KW-0812">Transmembrane</keyword>
<reference evidence="4 5" key="1">
    <citation type="journal article" date="2024" name="Appl. Environ. Microbiol.">
        <title>Pontiella agarivorans sp. nov., a novel marine anaerobic bacterium capable of degrading macroalgal polysaccharides and fixing nitrogen.</title>
        <authorList>
            <person name="Liu N."/>
            <person name="Kivenson V."/>
            <person name="Peng X."/>
            <person name="Cui Z."/>
            <person name="Lankiewicz T.S."/>
            <person name="Gosselin K.M."/>
            <person name="English C.J."/>
            <person name="Blair E.M."/>
            <person name="O'Malley M.A."/>
            <person name="Valentine D.L."/>
        </authorList>
    </citation>
    <scope>NUCLEOTIDE SEQUENCE [LARGE SCALE GENOMIC DNA]</scope>
    <source>
        <strain evidence="4 5">NLcol2</strain>
    </source>
</reference>
<dbReference type="PANTHER" id="PTHR36442">
    <property type="entry name" value="CYCLIC-DI-AMP PHOSPHODIESTERASE PGPH"/>
    <property type="match status" value="1"/>
</dbReference>
<dbReference type="InterPro" id="IPR006674">
    <property type="entry name" value="HD_domain"/>
</dbReference>
<dbReference type="InterPro" id="IPR011621">
    <property type="entry name" value="Metal-dep_PHydrolase_7TM_intra"/>
</dbReference>
<feature type="region of interest" description="Disordered" evidence="1">
    <location>
        <begin position="741"/>
        <end position="768"/>
    </location>
</feature>
<evidence type="ECO:0000256" key="1">
    <source>
        <dbReference type="SAM" id="MobiDB-lite"/>
    </source>
</evidence>
<feature type="transmembrane region" description="Helical" evidence="2">
    <location>
        <begin position="26"/>
        <end position="46"/>
    </location>
</feature>
<dbReference type="SUPFAM" id="SSF109604">
    <property type="entry name" value="HD-domain/PDEase-like"/>
    <property type="match status" value="1"/>
</dbReference>
<keyword evidence="5" id="KW-1185">Reference proteome</keyword>
<dbReference type="Pfam" id="PF07698">
    <property type="entry name" value="7TM-7TMR_HD"/>
    <property type="match status" value="1"/>
</dbReference>
<keyword evidence="2" id="KW-1133">Transmembrane helix</keyword>
<protein>
    <submittedName>
        <fullName evidence="4">HDIG domain-containing protein</fullName>
    </submittedName>
</protein>
<dbReference type="NCBIfam" id="TIGR00277">
    <property type="entry name" value="HDIG"/>
    <property type="match status" value="1"/>
</dbReference>
<evidence type="ECO:0000256" key="2">
    <source>
        <dbReference type="SAM" id="Phobius"/>
    </source>
</evidence>
<dbReference type="RefSeq" id="WP_322607022.1">
    <property type="nucleotide sequence ID" value="NZ_JARVCO010000002.1"/>
</dbReference>
<accession>A0ABU5MSN9</accession>
<evidence type="ECO:0000313" key="4">
    <source>
        <dbReference type="EMBL" id="MDZ8117219.1"/>
    </source>
</evidence>
<dbReference type="InterPro" id="IPR052722">
    <property type="entry name" value="PgpH_phosphodiesterase"/>
</dbReference>
<feature type="transmembrane region" description="Helical" evidence="2">
    <location>
        <begin position="418"/>
        <end position="438"/>
    </location>
</feature>
<keyword evidence="2" id="KW-0472">Membrane</keyword>
<evidence type="ECO:0000313" key="5">
    <source>
        <dbReference type="Proteomes" id="UP001290861"/>
    </source>
</evidence>
<feature type="transmembrane region" description="Helical" evidence="2">
    <location>
        <begin position="379"/>
        <end position="406"/>
    </location>
</feature>
<dbReference type="InterPro" id="IPR011624">
    <property type="entry name" value="Metal-dep_PHydrolase_7TM_extra"/>
</dbReference>
<dbReference type="Gene3D" id="1.10.3210.10">
    <property type="entry name" value="Hypothetical protein af1432"/>
    <property type="match status" value="1"/>
</dbReference>
<name>A0ABU5MSN9_9BACT</name>
<dbReference type="PANTHER" id="PTHR36442:SF1">
    <property type="entry name" value="CYCLIC-DI-AMP PHOSPHODIESTERASE PGPH"/>
    <property type="match status" value="1"/>
</dbReference>
<evidence type="ECO:0000259" key="3">
    <source>
        <dbReference type="PROSITE" id="PS51831"/>
    </source>
</evidence>
<organism evidence="4 5">
    <name type="scientific">Pontiella agarivorans</name>
    <dbReference type="NCBI Taxonomy" id="3038953"/>
    <lineage>
        <taxon>Bacteria</taxon>
        <taxon>Pseudomonadati</taxon>
        <taxon>Kiritimatiellota</taxon>
        <taxon>Kiritimatiellia</taxon>
        <taxon>Kiritimatiellales</taxon>
        <taxon>Pontiellaceae</taxon>
        <taxon>Pontiella</taxon>
    </lineage>
</organism>
<dbReference type="EMBL" id="JARVCO010000002">
    <property type="protein sequence ID" value="MDZ8117219.1"/>
    <property type="molecule type" value="Genomic_DNA"/>
</dbReference>
<feature type="domain" description="HD" evidence="3">
    <location>
        <begin position="531"/>
        <end position="682"/>
    </location>
</feature>
<proteinExistence type="predicted"/>
<dbReference type="Pfam" id="PF01966">
    <property type="entry name" value="HD"/>
    <property type="match status" value="1"/>
</dbReference>
<comment type="caution">
    <text evidence="4">The sequence shown here is derived from an EMBL/GenBank/DDBJ whole genome shotgun (WGS) entry which is preliminary data.</text>
</comment>
<gene>
    <name evidence="4" type="ORF">P9H32_01155</name>
</gene>
<dbReference type="CDD" id="cd00077">
    <property type="entry name" value="HDc"/>
    <property type="match status" value="1"/>
</dbReference>
<feature type="transmembrane region" description="Helical" evidence="2">
    <location>
        <begin position="313"/>
        <end position="333"/>
    </location>
</feature>
<feature type="transmembrane region" description="Helical" evidence="2">
    <location>
        <begin position="345"/>
        <end position="367"/>
    </location>
</feature>
<dbReference type="SMART" id="SM00471">
    <property type="entry name" value="HDc"/>
    <property type="match status" value="1"/>
</dbReference>
<dbReference type="InterPro" id="IPR006675">
    <property type="entry name" value="HDIG_dom"/>
</dbReference>
<sequence>MKKRFKDKKKKGIAERKTEVKRKQEIPYKSVGLGLLLWLGITWLFYGQGVVHTPMISSGHEITTPVVAVVDFYCENLNETALNKQSATDAVPGVFILEENTIEEAVQNTDNFFNLLTAYHTASSNRQAEIFVELEEVIAGTKIKTQDLISSFPTNGIPALKEEIANGIRSVMAAGVISDESRVNLFNNKNGNTLTIVSSPGNQTRTAMQQDIYSTRTAVWTVTENLNNAAQRKILNRVLPYFIEEDLHYDSKATETARKAAADLVPPVIQKIPAGKTIARAGEKATEQTLMLLNEHTKQRIAEQDLWERALEVLGSSIMLLAGLIATAVILRTTNAPLIHQPDKVLLLIILSSITLGIARLLTYLSISYGLFSHSLLMYAVPFGLAVLLAGILLGGSAAITLGFWCSFASAVLYGEQFNIFALGMIVTITAASCVRNIHKRSSLFRAGIWICAVKVLFVLASAILNRPDMPVMIKEIITSVISGLIVTVMTLLLIPLFEKLFKITTDITLLELSDMGHPLLQKMAIQAPGTYHHSLMVATLAQNAAEAIGANSLLIRVCAYYHDIGKMAKPEFFTENIQHKENPHDELSPHMSALVISSHVKEGLTLAKRHKLPQPILDAIEQHHGNGLISFFYHKAKQAAKEGSGGSMSEVINDSDFRYGGAPAVTPEMAILSLADASEAAARSIEKPTPQKISNLMDEIFAMKIRDGQMDYANLTMAQINVVKQSFIFSLSNMLHGRIPYPKDDDNNTAKPTDPPSPESGKNSKAG</sequence>
<feature type="transmembrane region" description="Helical" evidence="2">
    <location>
        <begin position="477"/>
        <end position="498"/>
    </location>
</feature>
<dbReference type="InterPro" id="IPR003607">
    <property type="entry name" value="HD/PDEase_dom"/>
</dbReference>